<dbReference type="Proteomes" id="UP000184212">
    <property type="component" value="Unassembled WGS sequence"/>
</dbReference>
<organism evidence="2 3">
    <name type="scientific">Chryseolinea serpens</name>
    <dbReference type="NCBI Taxonomy" id="947013"/>
    <lineage>
        <taxon>Bacteria</taxon>
        <taxon>Pseudomonadati</taxon>
        <taxon>Bacteroidota</taxon>
        <taxon>Cytophagia</taxon>
        <taxon>Cytophagales</taxon>
        <taxon>Fulvivirgaceae</taxon>
        <taxon>Chryseolinea</taxon>
    </lineage>
</organism>
<sequence length="512" mass="56508">MIITMKNIRKITLLFAAVLVAGACDKDFEDVNTNPNVPTVVTPDLLLSGVIKNTLNDQVNEAWSIGNIVVQHTAKIQFVNEDRYLWGERTSVWNSVFGNMRNVKNIIDIAENTEPVQNNYLGVALVMKSWMFSLATDAHGDIPYSQAIQAKSDGVYLTDYDTQESIYAGILADLKKANEILGTSNEAVGGDLLFGGSLAKWKKLANSLRLRYLMRISDKKDVKAEMQAILDNPSTFPIFESNDDNAALVYLASSPNQWPLYTSRVGSFDEFRLSKTLGDVLTNLNDPRLKVFARPTEKSVAAGTPTIEGIPNGLEDTQALSYNGGPLAVSRVGLVFACLVCNDAGKPAPVANASRGLLMTYAELQFILAEAREKNLISTGDAETFYTKGIEANMDYYKRITPAEYGIDLTLPADYFTQDGVAYTGSQAEKLAKIGTQKWIALVFNGLEAWFDWRRTNLPMLVPGASNLNNNKIPVRYIYPLAEQSLNAASREIAVTRQGPDNLNTRVWWDAN</sequence>
<evidence type="ECO:0000313" key="2">
    <source>
        <dbReference type="EMBL" id="SHH37855.1"/>
    </source>
</evidence>
<keyword evidence="3" id="KW-1185">Reference proteome</keyword>
<accession>A0A1M5SHB0</accession>
<dbReference type="InterPro" id="IPR011990">
    <property type="entry name" value="TPR-like_helical_dom_sf"/>
</dbReference>
<dbReference type="Pfam" id="PF12771">
    <property type="entry name" value="SusD-like_2"/>
    <property type="match status" value="1"/>
</dbReference>
<dbReference type="AlphaFoldDB" id="A0A1M5SHB0"/>
<dbReference type="EMBL" id="FQWQ01000002">
    <property type="protein sequence ID" value="SHH37855.1"/>
    <property type="molecule type" value="Genomic_DNA"/>
</dbReference>
<keyword evidence="1" id="KW-0732">Signal</keyword>
<dbReference type="PROSITE" id="PS51257">
    <property type="entry name" value="PROKAR_LIPOPROTEIN"/>
    <property type="match status" value="1"/>
</dbReference>
<gene>
    <name evidence="2" type="ORF">SAMN04488109_3932</name>
</gene>
<dbReference type="STRING" id="947013.SAMN04488109_3932"/>
<evidence type="ECO:0000256" key="1">
    <source>
        <dbReference type="SAM" id="SignalP"/>
    </source>
</evidence>
<feature type="chain" id="PRO_5012319154" evidence="1">
    <location>
        <begin position="24"/>
        <end position="512"/>
    </location>
</feature>
<dbReference type="SUPFAM" id="SSF48452">
    <property type="entry name" value="TPR-like"/>
    <property type="match status" value="1"/>
</dbReference>
<dbReference type="Gene3D" id="1.25.40.390">
    <property type="match status" value="1"/>
</dbReference>
<reference evidence="2 3" key="1">
    <citation type="submission" date="2016-11" db="EMBL/GenBank/DDBJ databases">
        <authorList>
            <person name="Jaros S."/>
            <person name="Januszkiewicz K."/>
            <person name="Wedrychowicz H."/>
        </authorList>
    </citation>
    <scope>NUCLEOTIDE SEQUENCE [LARGE SCALE GENOMIC DNA]</scope>
    <source>
        <strain evidence="2 3">DSM 24574</strain>
    </source>
</reference>
<dbReference type="InterPro" id="IPR041662">
    <property type="entry name" value="SusD-like_2"/>
</dbReference>
<name>A0A1M5SHB0_9BACT</name>
<feature type="signal peptide" evidence="1">
    <location>
        <begin position="1"/>
        <end position="23"/>
    </location>
</feature>
<evidence type="ECO:0000313" key="3">
    <source>
        <dbReference type="Proteomes" id="UP000184212"/>
    </source>
</evidence>
<protein>
    <submittedName>
        <fullName evidence="2">Starch-binding associating with outer membrane</fullName>
    </submittedName>
</protein>
<proteinExistence type="predicted"/>